<keyword evidence="3" id="KW-1003">Cell membrane</keyword>
<evidence type="ECO:0000256" key="5">
    <source>
        <dbReference type="ARBA" id="ARBA00022856"/>
    </source>
</evidence>
<feature type="transmembrane region" description="Helical" evidence="8">
    <location>
        <begin position="84"/>
        <end position="104"/>
    </location>
</feature>
<keyword evidence="5" id="KW-0653">Protein transport</keyword>
<feature type="transmembrane region" description="Helical" evidence="8">
    <location>
        <begin position="208"/>
        <end position="228"/>
    </location>
</feature>
<feature type="transmembrane region" description="Helical" evidence="8">
    <location>
        <begin position="12"/>
        <end position="33"/>
    </location>
</feature>
<dbReference type="PANTHER" id="PTHR23517">
    <property type="entry name" value="RESISTANCE PROTEIN MDTM, PUTATIVE-RELATED-RELATED"/>
    <property type="match status" value="1"/>
</dbReference>
<gene>
    <name evidence="9" type="ORF">EUU25_04620</name>
</gene>
<keyword evidence="5" id="KW-0571">Peptide transport</keyword>
<keyword evidence="4 8" id="KW-0812">Transmembrane</keyword>
<dbReference type="EMBL" id="CP035733">
    <property type="protein sequence ID" value="QGY82148.1"/>
    <property type="molecule type" value="Genomic_DNA"/>
</dbReference>
<dbReference type="GO" id="GO:0006857">
    <property type="term" value="P:oligopeptide transport"/>
    <property type="evidence" value="ECO:0007669"/>
    <property type="project" value="InterPro"/>
</dbReference>
<evidence type="ECO:0000256" key="1">
    <source>
        <dbReference type="ARBA" id="ARBA00004651"/>
    </source>
</evidence>
<feature type="transmembrane region" description="Helical" evidence="8">
    <location>
        <begin position="440"/>
        <end position="460"/>
    </location>
</feature>
<evidence type="ECO:0000256" key="6">
    <source>
        <dbReference type="ARBA" id="ARBA00022989"/>
    </source>
</evidence>
<accession>A0A6I6LCD2</accession>
<dbReference type="OrthoDB" id="9772725at2"/>
<keyword evidence="7 8" id="KW-0472">Membrane</keyword>
<dbReference type="PANTHER" id="PTHR23517:SF15">
    <property type="entry name" value="PROTON-DEPENDENT OLIGOPEPTIDE FAMILY TRANSPORT PROTEIN"/>
    <property type="match status" value="1"/>
</dbReference>
<dbReference type="CDD" id="cd17346">
    <property type="entry name" value="MFS_DtpA_like"/>
    <property type="match status" value="1"/>
</dbReference>
<feature type="transmembrane region" description="Helical" evidence="8">
    <location>
        <begin position="408"/>
        <end position="428"/>
    </location>
</feature>
<evidence type="ECO:0000256" key="8">
    <source>
        <dbReference type="SAM" id="Phobius"/>
    </source>
</evidence>
<keyword evidence="2" id="KW-0813">Transport</keyword>
<dbReference type="PROSITE" id="PS01022">
    <property type="entry name" value="PTR2_1"/>
    <property type="match status" value="1"/>
</dbReference>
<proteinExistence type="predicted"/>
<dbReference type="InterPro" id="IPR000109">
    <property type="entry name" value="POT_fam"/>
</dbReference>
<protein>
    <submittedName>
        <fullName evidence="9">MFS transporter</fullName>
    </submittedName>
</protein>
<feature type="transmembrane region" description="Helical" evidence="8">
    <location>
        <begin position="54"/>
        <end position="72"/>
    </location>
</feature>
<dbReference type="GO" id="GO:1904680">
    <property type="term" value="F:peptide transmembrane transporter activity"/>
    <property type="evidence" value="ECO:0007669"/>
    <property type="project" value="InterPro"/>
</dbReference>
<dbReference type="RefSeq" id="WP_158903121.1">
    <property type="nucleotide sequence ID" value="NZ_CP035733.1"/>
</dbReference>
<reference evidence="10" key="1">
    <citation type="submission" date="2019-01" db="EMBL/GenBank/DDBJ databases">
        <title>Sphingorhabdus lacus sp.nov., isolated from an oligotrophic freshwater lake.</title>
        <authorList>
            <person name="Park M."/>
        </authorList>
    </citation>
    <scope>NUCLEOTIDE SEQUENCE [LARGE SCALE GENOMIC DNA]</scope>
    <source>
        <strain evidence="10">IMCC1753</strain>
    </source>
</reference>
<feature type="transmembrane region" description="Helical" evidence="8">
    <location>
        <begin position="379"/>
        <end position="396"/>
    </location>
</feature>
<keyword evidence="10" id="KW-1185">Reference proteome</keyword>
<organism evidence="9 10">
    <name type="scientific">Sphingorhabdus lacus</name>
    <dbReference type="NCBI Taxonomy" id="392610"/>
    <lineage>
        <taxon>Bacteria</taxon>
        <taxon>Pseudomonadati</taxon>
        <taxon>Pseudomonadota</taxon>
        <taxon>Alphaproteobacteria</taxon>
        <taxon>Sphingomonadales</taxon>
        <taxon>Sphingomonadaceae</taxon>
        <taxon>Sphingorhabdus</taxon>
    </lineage>
</organism>
<dbReference type="InterPro" id="IPR050171">
    <property type="entry name" value="MFS_Transporters"/>
</dbReference>
<dbReference type="KEGG" id="slaa:EUU25_04620"/>
<comment type="subcellular location">
    <subcellularLocation>
        <location evidence="1">Cell membrane</location>
        <topology evidence="1">Multi-pass membrane protein</topology>
    </subcellularLocation>
</comment>
<name>A0A6I6LCD2_9SPHN</name>
<evidence type="ECO:0000256" key="4">
    <source>
        <dbReference type="ARBA" id="ARBA00022692"/>
    </source>
</evidence>
<evidence type="ECO:0000256" key="7">
    <source>
        <dbReference type="ARBA" id="ARBA00023136"/>
    </source>
</evidence>
<feature type="transmembrane region" description="Helical" evidence="8">
    <location>
        <begin position="183"/>
        <end position="202"/>
    </location>
</feature>
<feature type="transmembrane region" description="Helical" evidence="8">
    <location>
        <begin position="249"/>
        <end position="266"/>
    </location>
</feature>
<dbReference type="GO" id="GO:0005886">
    <property type="term" value="C:plasma membrane"/>
    <property type="evidence" value="ECO:0007669"/>
    <property type="project" value="UniProtKB-SubCell"/>
</dbReference>
<evidence type="ECO:0000313" key="10">
    <source>
        <dbReference type="Proteomes" id="UP000428803"/>
    </source>
</evidence>
<keyword evidence="6 8" id="KW-1133">Transmembrane helix</keyword>
<dbReference type="Proteomes" id="UP000428803">
    <property type="component" value="Chromosome"/>
</dbReference>
<dbReference type="InterPro" id="IPR005279">
    <property type="entry name" value="Dipep/tripep_permease"/>
</dbReference>
<sequence length="539" mass="58165">MKPMGLWAEGDWIAAIAVVVLGIFLAMGAKIAIQREPEFAGHPKGLYMLFFAEMWERFSFYGMRGILVFYLTKHWLFGDGDGQGIYASYLALVYITPVLGGYLADRYIGQRKAVLFGGILLAIGHTLMAFEGVGGQDDPTINIFWGALAFIVVGSGFLKANISVMVGQLYKLTDVRRDGAYTIFYMGINVGAALGGIMVGYLGETIGWSYGFGLAGFGMLLGLVVFVLGKSSLNGGGEAPAPLARSKEITLYAVGVASVAVIWLLLQYRDVIQTLLIVCGVSLLGYVLYESFKLQREAKHRMFAILFLISLNPIFWSLFEQAGGSMNLFTDRYVDRAGIPASLFQSINPIYIILLAPLFAGLWQWLGLKGKDPSAPVKFGLALGLMGLANLTLVWGGEAVGVSAMTPVIFVLLYYGIATMAELCLSPVGLSAMNRLAPKFLASLIMGAWFYMTAVGNFLAGKIGEATGGHGGEMTKQGLFDVYELFGFISVGAGVLVLVLSPIVRRWMHLDTLEDEKLEGAAEMGEAQAAGTHPATNRN</sequence>
<dbReference type="Pfam" id="PF00854">
    <property type="entry name" value="PTR2"/>
    <property type="match status" value="1"/>
</dbReference>
<feature type="transmembrane region" description="Helical" evidence="8">
    <location>
        <begin position="272"/>
        <end position="289"/>
    </location>
</feature>
<feature type="transmembrane region" description="Helical" evidence="8">
    <location>
        <begin position="480"/>
        <end position="500"/>
    </location>
</feature>
<dbReference type="NCBIfam" id="TIGR00924">
    <property type="entry name" value="yjdL_sub1_fam"/>
    <property type="match status" value="1"/>
</dbReference>
<feature type="transmembrane region" description="Helical" evidence="8">
    <location>
        <begin position="113"/>
        <end position="130"/>
    </location>
</feature>
<dbReference type="InterPro" id="IPR018456">
    <property type="entry name" value="PTR2_symporter_CS"/>
</dbReference>
<evidence type="ECO:0000313" key="9">
    <source>
        <dbReference type="EMBL" id="QGY82148.1"/>
    </source>
</evidence>
<evidence type="ECO:0000256" key="2">
    <source>
        <dbReference type="ARBA" id="ARBA00022448"/>
    </source>
</evidence>
<dbReference type="SUPFAM" id="SSF103473">
    <property type="entry name" value="MFS general substrate transporter"/>
    <property type="match status" value="1"/>
</dbReference>
<dbReference type="AlphaFoldDB" id="A0A6I6LCD2"/>
<feature type="transmembrane region" description="Helical" evidence="8">
    <location>
        <begin position="350"/>
        <end position="367"/>
    </location>
</feature>
<dbReference type="InterPro" id="IPR036259">
    <property type="entry name" value="MFS_trans_sf"/>
</dbReference>
<evidence type="ECO:0000256" key="3">
    <source>
        <dbReference type="ARBA" id="ARBA00022475"/>
    </source>
</evidence>
<feature type="transmembrane region" description="Helical" evidence="8">
    <location>
        <begin position="301"/>
        <end position="319"/>
    </location>
</feature>
<dbReference type="Gene3D" id="1.20.1250.20">
    <property type="entry name" value="MFS general substrate transporter like domains"/>
    <property type="match status" value="1"/>
</dbReference>
<feature type="transmembrane region" description="Helical" evidence="8">
    <location>
        <begin position="142"/>
        <end position="162"/>
    </location>
</feature>